<feature type="domain" description="PI-PLC Y-box" evidence="1">
    <location>
        <begin position="259"/>
        <end position="299"/>
    </location>
</feature>
<protein>
    <submittedName>
        <fullName evidence="2">Glycosyltransferase</fullName>
    </submittedName>
</protein>
<sequence length="465" mass="52510">MIEATTKTDADTSAEKQNTCLVFGITSNLGFALGTFLIGFIKHHPDWNGFVHVFHNGVSQEDQDTIVSIWPDVTFSVIAEDDIYAKCNGTETSSEVVRNIINRYSVMYFAKFACFDLLNIYDKCIWFDVDMVVQRHIPDLWDFEDLAWRPVLKITESKHKDLHRDYADILNAHPVPRPNGGLICVSRNVWEKHAIDSKVLYGIFLGVSSKKDILTGDEMSLMIMASKYKLDVKVLDKAYNCPSASPYGRDAFVVHSIGPQKFWNDGAVAVAYPAWQQDFDLWLEAGGSPYNGKFDASYIPHSPNDIIVESRRVRNNNIVLAALKPFFPDVVILDIYNQQADGVTCYFPKSGKRFLIRITPFSLTPGEAGFEAFYIDLEVPAESGDLHTSIARRLRVMDTPGLTIKRKTLSDGRIRLVRKKVPGAELDMRLAQFIRIGQVLSGEKNIAPLVLRSVAKRIYKKVFSR</sequence>
<comment type="caution">
    <text evidence="2">The sequence shown here is derived from an EMBL/GenBank/DDBJ whole genome shotgun (WGS) entry which is preliminary data.</text>
</comment>
<dbReference type="SUPFAM" id="SSF53448">
    <property type="entry name" value="Nucleotide-diphospho-sugar transferases"/>
    <property type="match status" value="1"/>
</dbReference>
<accession>A0ABS8BY58</accession>
<keyword evidence="3" id="KW-1185">Reference proteome</keyword>
<evidence type="ECO:0000313" key="2">
    <source>
        <dbReference type="EMBL" id="MCB5200673.1"/>
    </source>
</evidence>
<reference evidence="2" key="1">
    <citation type="submission" date="2021-10" db="EMBL/GenBank/DDBJ databases">
        <title>Loktanella gaetbuli sp. nov., isolated from a tidal flat.</title>
        <authorList>
            <person name="Park S."/>
            <person name="Yoon J.-H."/>
        </authorList>
    </citation>
    <scope>NUCLEOTIDE SEQUENCE</scope>
    <source>
        <strain evidence="2">TSTF-M6</strain>
    </source>
</reference>
<dbReference type="RefSeq" id="WP_226749152.1">
    <property type="nucleotide sequence ID" value="NZ_JAJATZ010000010.1"/>
</dbReference>
<dbReference type="Proteomes" id="UP001138961">
    <property type="component" value="Unassembled WGS sequence"/>
</dbReference>
<gene>
    <name evidence="2" type="ORF">LGQ03_15655</name>
</gene>
<dbReference type="EMBL" id="JAJATZ010000010">
    <property type="protein sequence ID" value="MCB5200673.1"/>
    <property type="molecule type" value="Genomic_DNA"/>
</dbReference>
<name>A0ABS8BY58_9RHOB</name>
<dbReference type="InterPro" id="IPR002495">
    <property type="entry name" value="Glyco_trans_8"/>
</dbReference>
<evidence type="ECO:0000313" key="3">
    <source>
        <dbReference type="Proteomes" id="UP001138961"/>
    </source>
</evidence>
<proteinExistence type="predicted"/>
<dbReference type="InterPro" id="IPR001711">
    <property type="entry name" value="PLipase_C_Pinositol-sp_Y"/>
</dbReference>
<evidence type="ECO:0000259" key="1">
    <source>
        <dbReference type="PROSITE" id="PS50008"/>
    </source>
</evidence>
<dbReference type="Gene3D" id="3.90.550.10">
    <property type="entry name" value="Spore Coat Polysaccharide Biosynthesis Protein SpsA, Chain A"/>
    <property type="match status" value="1"/>
</dbReference>
<dbReference type="Pfam" id="PF01501">
    <property type="entry name" value="Glyco_transf_8"/>
    <property type="match status" value="1"/>
</dbReference>
<organism evidence="2 3">
    <name type="scientific">Loktanella gaetbuli</name>
    <dbReference type="NCBI Taxonomy" id="2881335"/>
    <lineage>
        <taxon>Bacteria</taxon>
        <taxon>Pseudomonadati</taxon>
        <taxon>Pseudomonadota</taxon>
        <taxon>Alphaproteobacteria</taxon>
        <taxon>Rhodobacterales</taxon>
        <taxon>Roseobacteraceae</taxon>
        <taxon>Loktanella</taxon>
    </lineage>
</organism>
<dbReference type="InterPro" id="IPR029044">
    <property type="entry name" value="Nucleotide-diphossugar_trans"/>
</dbReference>
<dbReference type="PROSITE" id="PS50008">
    <property type="entry name" value="PIPLC_Y_DOMAIN"/>
    <property type="match status" value="1"/>
</dbReference>